<evidence type="ECO:0000313" key="3">
    <source>
        <dbReference type="Proteomes" id="UP000283895"/>
    </source>
</evidence>
<dbReference type="GO" id="GO:0004721">
    <property type="term" value="F:phosphoprotein phosphatase activity"/>
    <property type="evidence" value="ECO:0007669"/>
    <property type="project" value="InterPro"/>
</dbReference>
<reference evidence="2 3" key="1">
    <citation type="submission" date="2015-09" db="EMBL/GenBank/DDBJ databases">
        <title>Host preference determinants of Valsa canker pathogens revealed by comparative genomics.</title>
        <authorList>
            <person name="Yin Z."/>
            <person name="Huang L."/>
        </authorList>
    </citation>
    <scope>NUCLEOTIDE SEQUENCE [LARGE SCALE GENOMIC DNA]</scope>
    <source>
        <strain evidence="2 3">03-1</strain>
    </source>
</reference>
<evidence type="ECO:0000259" key="1">
    <source>
        <dbReference type="PROSITE" id="PS50056"/>
    </source>
</evidence>
<dbReference type="InterPro" id="IPR026893">
    <property type="entry name" value="Tyr/Ser_Pase_IphP-type"/>
</dbReference>
<dbReference type="STRING" id="356882.A0A423X368"/>
<dbReference type="EMBL" id="LKEA01000003">
    <property type="protein sequence ID" value="ROW10248.1"/>
    <property type="molecule type" value="Genomic_DNA"/>
</dbReference>
<keyword evidence="3" id="KW-1185">Reference proteome</keyword>
<accession>A0A423X368</accession>
<organism evidence="2 3">
    <name type="scientific">Cytospora schulzeri</name>
    <dbReference type="NCBI Taxonomy" id="448051"/>
    <lineage>
        <taxon>Eukaryota</taxon>
        <taxon>Fungi</taxon>
        <taxon>Dikarya</taxon>
        <taxon>Ascomycota</taxon>
        <taxon>Pezizomycotina</taxon>
        <taxon>Sordariomycetes</taxon>
        <taxon>Sordariomycetidae</taxon>
        <taxon>Diaporthales</taxon>
        <taxon>Cytosporaceae</taxon>
        <taxon>Cytospora</taxon>
    </lineage>
</organism>
<dbReference type="Proteomes" id="UP000283895">
    <property type="component" value="Unassembled WGS sequence"/>
</dbReference>
<protein>
    <recommendedName>
        <fullName evidence="1">Tyrosine specific protein phosphatases domain-containing protein</fullName>
    </recommendedName>
</protein>
<dbReference type="AlphaFoldDB" id="A0A423X368"/>
<dbReference type="OrthoDB" id="449382at2759"/>
<name>A0A423X368_9PEZI</name>
<proteinExistence type="predicted"/>
<dbReference type="InterPro" id="IPR029021">
    <property type="entry name" value="Prot-tyrosine_phosphatase-like"/>
</dbReference>
<dbReference type="SUPFAM" id="SSF52799">
    <property type="entry name" value="(Phosphotyrosine protein) phosphatases II"/>
    <property type="match status" value="1"/>
</dbReference>
<dbReference type="PANTHER" id="PTHR31126">
    <property type="entry name" value="TYROSINE-PROTEIN PHOSPHATASE"/>
    <property type="match status" value="1"/>
</dbReference>
<comment type="caution">
    <text evidence="2">The sequence shown here is derived from an EMBL/GenBank/DDBJ whole genome shotgun (WGS) entry which is preliminary data.</text>
</comment>
<dbReference type="InterPro" id="IPR000387">
    <property type="entry name" value="Tyr_Pase_dom"/>
</dbReference>
<dbReference type="FunFam" id="3.90.190.10:FF:000123">
    <property type="entry name" value="Similar to protein tyrosine/serine phosphatase"/>
    <property type="match status" value="1"/>
</dbReference>
<dbReference type="PROSITE" id="PS50056">
    <property type="entry name" value="TYR_PHOSPHATASE_2"/>
    <property type="match status" value="1"/>
</dbReference>
<dbReference type="PANTHER" id="PTHR31126:SF1">
    <property type="entry name" value="TYROSINE SPECIFIC PROTEIN PHOSPHATASES DOMAIN-CONTAINING PROTEIN"/>
    <property type="match status" value="1"/>
</dbReference>
<sequence>MASDTPLPSPPFVDIPGLRNFRDCGGYPVANTDDKKVVRSGVVFRSSEPSMITDEGISILRDQLKITHVYDLRSQTEIERDTKNGGRHVKEWDGAQRIFVPVFLHEDSSPEAIAKRYANFSSKSSEGFVQVYARILEAGSSPDGPQPFAVILRHLASPSPSPPPALLAHCTAGKDRTGVICALILSLCGVSDEAVAHEYSLTDLGLKERKEEFISHLILEDPLKDDREAAERMVSSKRESMVGTLKMIREKYGGVEEFVRKECGLSDGDIEQIRRNLVVDVGEEQFLIDWEQHRKLMP</sequence>
<feature type="domain" description="Tyrosine specific protein phosphatases" evidence="1">
    <location>
        <begin position="146"/>
        <end position="214"/>
    </location>
</feature>
<dbReference type="Pfam" id="PF13350">
    <property type="entry name" value="Y_phosphatase3"/>
    <property type="match status" value="1"/>
</dbReference>
<dbReference type="Gene3D" id="3.90.190.10">
    <property type="entry name" value="Protein tyrosine phosphatase superfamily"/>
    <property type="match status" value="1"/>
</dbReference>
<evidence type="ECO:0000313" key="2">
    <source>
        <dbReference type="EMBL" id="ROW10248.1"/>
    </source>
</evidence>
<gene>
    <name evidence="2" type="ORF">VMCG_01776</name>
</gene>